<gene>
    <name evidence="2" type="ORF">GU927_018820</name>
</gene>
<dbReference type="Pfam" id="PF17803">
    <property type="entry name" value="Cadherin_4"/>
    <property type="match status" value="1"/>
</dbReference>
<dbReference type="Proteomes" id="UP000731907">
    <property type="component" value="Unassembled WGS sequence"/>
</dbReference>
<feature type="domain" description="Cadherin" evidence="1">
    <location>
        <begin position="159"/>
        <end position="262"/>
    </location>
</feature>
<dbReference type="InterPro" id="IPR002126">
    <property type="entry name" value="Cadherin-like_dom"/>
</dbReference>
<dbReference type="NCBIfam" id="TIGR01965">
    <property type="entry name" value="VCBS_repeat"/>
    <property type="match status" value="2"/>
</dbReference>
<keyword evidence="3" id="KW-1185">Reference proteome</keyword>
<evidence type="ECO:0000259" key="1">
    <source>
        <dbReference type="PROSITE" id="PS50268"/>
    </source>
</evidence>
<dbReference type="RefSeq" id="WP_217765728.1">
    <property type="nucleotide sequence ID" value="NZ_JAAATX020000015.1"/>
</dbReference>
<dbReference type="EMBL" id="JAAATX020000015">
    <property type="protein sequence ID" value="MBU9699898.1"/>
    <property type="molecule type" value="Genomic_DNA"/>
</dbReference>
<reference evidence="2 3" key="1">
    <citation type="submission" date="2021-06" db="EMBL/GenBank/DDBJ databases">
        <title>Rhodobacteraceae bacterium strain HSP-20.</title>
        <authorList>
            <person name="Chen W.-M."/>
        </authorList>
    </citation>
    <scope>NUCLEOTIDE SEQUENCE [LARGE SCALE GENOMIC DNA]</scope>
    <source>
        <strain evidence="2 3">HSP-20</strain>
    </source>
</reference>
<dbReference type="PROSITE" id="PS50268">
    <property type="entry name" value="CADHERIN_2"/>
    <property type="match status" value="1"/>
</dbReference>
<dbReference type="InterPro" id="IPR040853">
    <property type="entry name" value="RapA2_cadherin-like"/>
</dbReference>
<comment type="caution">
    <text evidence="2">The sequence shown here is derived from an EMBL/GenBank/DDBJ whole genome shotgun (WGS) entry which is preliminary data.</text>
</comment>
<name>A0ABS6J820_9RHOB</name>
<protein>
    <submittedName>
        <fullName evidence="2">VCBS domain-containing protein</fullName>
    </submittedName>
</protein>
<evidence type="ECO:0000313" key="2">
    <source>
        <dbReference type="EMBL" id="MBU9699898.1"/>
    </source>
</evidence>
<feature type="non-terminal residue" evidence="2">
    <location>
        <position position="274"/>
    </location>
</feature>
<dbReference type="InterPro" id="IPR010221">
    <property type="entry name" value="VCBS_dom"/>
</dbReference>
<proteinExistence type="predicted"/>
<evidence type="ECO:0000313" key="3">
    <source>
        <dbReference type="Proteomes" id="UP000731907"/>
    </source>
</evidence>
<sequence>MATSTSTSYLNTPQAVDDFFTLTDNAGTNAGLTETNPFMTVSGDTITLDVLGNDLGGNAKKLVDVVFGAERDVIRDSNLVNDLLRADTTAATGTDGSANISNGRVTFTMSPALKAAIDALPAGEVKIVNLTYSIQLANGTFSFATAELKFVGVNDAATITGTSTGSVTEDNPAIASGQLTVTDGDTGQASFVVASSLTTDWGTFTFNTTTGAWTFTIDNAATQKLGAGDFENVTLTVTSLDGTATQTITVTVNGVNDLATISGNDAGEVTEDDT</sequence>
<accession>A0ABS6J820</accession>
<organism evidence="2 3">
    <name type="scientific">Paragemmobacter amnigenus</name>
    <dbReference type="NCBI Taxonomy" id="2852097"/>
    <lineage>
        <taxon>Bacteria</taxon>
        <taxon>Pseudomonadati</taxon>
        <taxon>Pseudomonadota</taxon>
        <taxon>Alphaproteobacteria</taxon>
        <taxon>Rhodobacterales</taxon>
        <taxon>Paracoccaceae</taxon>
        <taxon>Paragemmobacter</taxon>
    </lineage>
</organism>